<reference evidence="2" key="2">
    <citation type="submission" date="2010-07" db="EMBL/GenBank/DDBJ databases">
        <authorList>
            <consortium name="The Broad Institute Genome Sequencing Platform"/>
            <consortium name="Broad Institute Genome Sequencing Center for Infectious Disease"/>
            <person name="Ma L.-J."/>
            <person name="Dead R."/>
            <person name="Young S."/>
            <person name="Zeng Q."/>
            <person name="Koehrsen M."/>
            <person name="Alvarado L."/>
            <person name="Berlin A."/>
            <person name="Chapman S.B."/>
            <person name="Chen Z."/>
            <person name="Freedman E."/>
            <person name="Gellesch M."/>
            <person name="Goldberg J."/>
            <person name="Griggs A."/>
            <person name="Gujja S."/>
            <person name="Heilman E.R."/>
            <person name="Heiman D."/>
            <person name="Hepburn T."/>
            <person name="Howarth C."/>
            <person name="Jen D."/>
            <person name="Larson L."/>
            <person name="Mehta T."/>
            <person name="Neiman D."/>
            <person name="Pearson M."/>
            <person name="Roberts A."/>
            <person name="Saif S."/>
            <person name="Shea T."/>
            <person name="Shenoy N."/>
            <person name="Sisk P."/>
            <person name="Stolte C."/>
            <person name="Sykes S."/>
            <person name="Walk T."/>
            <person name="White J."/>
            <person name="Yandava C."/>
            <person name="Haas B."/>
            <person name="Nusbaum C."/>
            <person name="Birren B."/>
        </authorList>
    </citation>
    <scope>NUCLEOTIDE SEQUENCE</scope>
    <source>
        <strain evidence="2">R3-111a-1</strain>
    </source>
</reference>
<dbReference type="GeneID" id="20344877"/>
<reference evidence="3" key="5">
    <citation type="submission" date="2018-04" db="UniProtKB">
        <authorList>
            <consortium name="EnsemblFungi"/>
        </authorList>
    </citation>
    <scope>IDENTIFICATION</scope>
    <source>
        <strain evidence="3">R3-111a-1</strain>
    </source>
</reference>
<evidence type="ECO:0000313" key="2">
    <source>
        <dbReference type="EMBL" id="EJT79334.1"/>
    </source>
</evidence>
<dbReference type="RefSeq" id="XP_009220479.1">
    <property type="nucleotide sequence ID" value="XM_009222215.1"/>
</dbReference>
<dbReference type="EMBL" id="GL385396">
    <property type="protein sequence ID" value="EJT79334.1"/>
    <property type="molecule type" value="Genomic_DNA"/>
</dbReference>
<dbReference type="VEuPathDB" id="FungiDB:GGTG_04419"/>
<name>J3NT21_GAET3</name>
<sequence>MAEKLTRLNQPIRNGTWTSWELFAMPLSSLPVDFVVAEENVADSVFAEPDLDRATPSGGPREGKGLQVPLCTLDQDLKEFTLKAGVRPDEETTLRFQVKRKDSLFSSMRGGLANSSS</sequence>
<gene>
    <name evidence="3" type="primary">20344877</name>
    <name evidence="2" type="ORF">GGTG_04419</name>
</gene>
<dbReference type="EnsemblFungi" id="EJT79334">
    <property type="protein sequence ID" value="EJT79334"/>
    <property type="gene ID" value="GGTG_04419"/>
</dbReference>
<keyword evidence="4" id="KW-1185">Reference proteome</keyword>
<reference evidence="4" key="1">
    <citation type="submission" date="2010-07" db="EMBL/GenBank/DDBJ databases">
        <title>The genome sequence of Gaeumannomyces graminis var. tritici strain R3-111a-1.</title>
        <authorList>
            <consortium name="The Broad Institute Genome Sequencing Platform"/>
            <person name="Ma L.-J."/>
            <person name="Dead R."/>
            <person name="Young S."/>
            <person name="Zeng Q."/>
            <person name="Koehrsen M."/>
            <person name="Alvarado L."/>
            <person name="Berlin A."/>
            <person name="Chapman S.B."/>
            <person name="Chen Z."/>
            <person name="Freedman E."/>
            <person name="Gellesch M."/>
            <person name="Goldberg J."/>
            <person name="Griggs A."/>
            <person name="Gujja S."/>
            <person name="Heilman E.R."/>
            <person name="Heiman D."/>
            <person name="Hepburn T."/>
            <person name="Howarth C."/>
            <person name="Jen D."/>
            <person name="Larson L."/>
            <person name="Mehta T."/>
            <person name="Neiman D."/>
            <person name="Pearson M."/>
            <person name="Roberts A."/>
            <person name="Saif S."/>
            <person name="Shea T."/>
            <person name="Shenoy N."/>
            <person name="Sisk P."/>
            <person name="Stolte C."/>
            <person name="Sykes S."/>
            <person name="Walk T."/>
            <person name="White J."/>
            <person name="Yandava C."/>
            <person name="Haas B."/>
            <person name="Nusbaum C."/>
            <person name="Birren B."/>
        </authorList>
    </citation>
    <scope>NUCLEOTIDE SEQUENCE [LARGE SCALE GENOMIC DNA]</scope>
    <source>
        <strain evidence="4">R3-111a-1</strain>
    </source>
</reference>
<proteinExistence type="predicted"/>
<dbReference type="AlphaFoldDB" id="J3NT21"/>
<reference evidence="3" key="4">
    <citation type="journal article" date="2015" name="G3 (Bethesda)">
        <title>Genome sequences of three phytopathogenic species of the Magnaporthaceae family of fungi.</title>
        <authorList>
            <person name="Okagaki L.H."/>
            <person name="Nunes C.C."/>
            <person name="Sailsbery J."/>
            <person name="Clay B."/>
            <person name="Brown D."/>
            <person name="John T."/>
            <person name="Oh Y."/>
            <person name="Young N."/>
            <person name="Fitzgerald M."/>
            <person name="Haas B.J."/>
            <person name="Zeng Q."/>
            <person name="Young S."/>
            <person name="Adiconis X."/>
            <person name="Fan L."/>
            <person name="Levin J.Z."/>
            <person name="Mitchell T.K."/>
            <person name="Okubara P.A."/>
            <person name="Farman M.L."/>
            <person name="Kohn L.M."/>
            <person name="Birren B."/>
            <person name="Ma L.-J."/>
            <person name="Dean R.A."/>
        </authorList>
    </citation>
    <scope>NUCLEOTIDE SEQUENCE</scope>
    <source>
        <strain evidence="3">R3-111a-1</strain>
    </source>
</reference>
<reference evidence="2" key="3">
    <citation type="submission" date="2010-09" db="EMBL/GenBank/DDBJ databases">
        <title>Annotation of Gaeumannomyces graminis var. tritici R3-111a-1.</title>
        <authorList>
            <consortium name="The Broad Institute Genome Sequencing Platform"/>
            <person name="Ma L.-J."/>
            <person name="Dead R."/>
            <person name="Young S.K."/>
            <person name="Zeng Q."/>
            <person name="Gargeya S."/>
            <person name="Fitzgerald M."/>
            <person name="Haas B."/>
            <person name="Abouelleil A."/>
            <person name="Alvarado L."/>
            <person name="Arachchi H.M."/>
            <person name="Berlin A."/>
            <person name="Brown A."/>
            <person name="Chapman S.B."/>
            <person name="Chen Z."/>
            <person name="Dunbar C."/>
            <person name="Freedman E."/>
            <person name="Gearin G."/>
            <person name="Gellesch M."/>
            <person name="Goldberg J."/>
            <person name="Griggs A."/>
            <person name="Gujja S."/>
            <person name="Heiman D."/>
            <person name="Howarth C."/>
            <person name="Larson L."/>
            <person name="Lui A."/>
            <person name="MacDonald P.J.P."/>
            <person name="Mehta T."/>
            <person name="Montmayeur A."/>
            <person name="Murphy C."/>
            <person name="Neiman D."/>
            <person name="Pearson M."/>
            <person name="Priest M."/>
            <person name="Roberts A."/>
            <person name="Saif S."/>
            <person name="Shea T."/>
            <person name="Shenoy N."/>
            <person name="Sisk P."/>
            <person name="Stolte C."/>
            <person name="Sykes S."/>
            <person name="Yandava C."/>
            <person name="Wortman J."/>
            <person name="Nusbaum C."/>
            <person name="Birren B."/>
        </authorList>
    </citation>
    <scope>NUCLEOTIDE SEQUENCE</scope>
    <source>
        <strain evidence="2">R3-111a-1</strain>
    </source>
</reference>
<protein>
    <submittedName>
        <fullName evidence="2 3">Uncharacterized protein</fullName>
    </submittedName>
</protein>
<dbReference type="Proteomes" id="UP000006039">
    <property type="component" value="Unassembled WGS sequence"/>
</dbReference>
<evidence type="ECO:0000313" key="3">
    <source>
        <dbReference type="EnsemblFungi" id="EJT79334"/>
    </source>
</evidence>
<feature type="region of interest" description="Disordered" evidence="1">
    <location>
        <begin position="47"/>
        <end position="68"/>
    </location>
</feature>
<evidence type="ECO:0000256" key="1">
    <source>
        <dbReference type="SAM" id="MobiDB-lite"/>
    </source>
</evidence>
<dbReference type="HOGENOM" id="CLU_2084981_0_0_1"/>
<evidence type="ECO:0000313" key="4">
    <source>
        <dbReference type="Proteomes" id="UP000006039"/>
    </source>
</evidence>
<accession>J3NT21</accession>
<organism evidence="2">
    <name type="scientific">Gaeumannomyces tritici (strain R3-111a-1)</name>
    <name type="common">Wheat and barley take-all root rot fungus</name>
    <name type="synonym">Gaeumannomyces graminis var. tritici</name>
    <dbReference type="NCBI Taxonomy" id="644352"/>
    <lineage>
        <taxon>Eukaryota</taxon>
        <taxon>Fungi</taxon>
        <taxon>Dikarya</taxon>
        <taxon>Ascomycota</taxon>
        <taxon>Pezizomycotina</taxon>
        <taxon>Sordariomycetes</taxon>
        <taxon>Sordariomycetidae</taxon>
        <taxon>Magnaporthales</taxon>
        <taxon>Magnaporthaceae</taxon>
        <taxon>Gaeumannomyces</taxon>
    </lineage>
</organism>